<keyword evidence="2" id="KW-1185">Reference proteome</keyword>
<gene>
    <name evidence="1" type="ORF">Taro_024358</name>
</gene>
<reference evidence="1" key="1">
    <citation type="submission" date="2017-07" db="EMBL/GenBank/DDBJ databases">
        <title>Taro Niue Genome Assembly and Annotation.</title>
        <authorList>
            <person name="Atibalentja N."/>
            <person name="Keating K."/>
            <person name="Fields C.J."/>
        </authorList>
    </citation>
    <scope>NUCLEOTIDE SEQUENCE</scope>
    <source>
        <strain evidence="1">Niue_2</strain>
        <tissue evidence="1">Leaf</tissue>
    </source>
</reference>
<dbReference type="EMBL" id="NMUH01001375">
    <property type="protein sequence ID" value="MQL91742.1"/>
    <property type="molecule type" value="Genomic_DNA"/>
</dbReference>
<dbReference type="PANTHER" id="PTHR34676">
    <property type="entry name" value="DUF4219 DOMAIN-CONTAINING PROTEIN-RELATED"/>
    <property type="match status" value="1"/>
</dbReference>
<evidence type="ECO:0000313" key="2">
    <source>
        <dbReference type="Proteomes" id="UP000652761"/>
    </source>
</evidence>
<proteinExistence type="predicted"/>
<evidence type="ECO:0000313" key="1">
    <source>
        <dbReference type="EMBL" id="MQL91742.1"/>
    </source>
</evidence>
<sequence>MQCAIHPDEYSRVSMCISMKEMWGKLKLIYKGTSEVKETKANNLLVHEYEMFKMNPIEAISEMFAQFSKMINSLKSLGKNYTDSELVRKILRSFPSVWHTIHGH</sequence>
<dbReference type="Proteomes" id="UP000652761">
    <property type="component" value="Unassembled WGS sequence"/>
</dbReference>
<comment type="caution">
    <text evidence="1">The sequence shown here is derived from an EMBL/GenBank/DDBJ whole genome shotgun (WGS) entry which is preliminary data.</text>
</comment>
<dbReference type="PANTHER" id="PTHR34676:SF17">
    <property type="entry name" value="OS06G0684500 PROTEIN"/>
    <property type="match status" value="1"/>
</dbReference>
<name>A0A843V042_COLES</name>
<protein>
    <recommendedName>
        <fullName evidence="3">UBN2 domain-containing protein</fullName>
    </recommendedName>
</protein>
<dbReference type="Pfam" id="PF14223">
    <property type="entry name" value="Retrotran_gag_2"/>
    <property type="match status" value="1"/>
</dbReference>
<dbReference type="AlphaFoldDB" id="A0A843V042"/>
<accession>A0A843V042</accession>
<evidence type="ECO:0008006" key="3">
    <source>
        <dbReference type="Google" id="ProtNLM"/>
    </source>
</evidence>
<organism evidence="1 2">
    <name type="scientific">Colocasia esculenta</name>
    <name type="common">Wild taro</name>
    <name type="synonym">Arum esculentum</name>
    <dbReference type="NCBI Taxonomy" id="4460"/>
    <lineage>
        <taxon>Eukaryota</taxon>
        <taxon>Viridiplantae</taxon>
        <taxon>Streptophyta</taxon>
        <taxon>Embryophyta</taxon>
        <taxon>Tracheophyta</taxon>
        <taxon>Spermatophyta</taxon>
        <taxon>Magnoliopsida</taxon>
        <taxon>Liliopsida</taxon>
        <taxon>Araceae</taxon>
        <taxon>Aroideae</taxon>
        <taxon>Colocasieae</taxon>
        <taxon>Colocasia</taxon>
    </lineage>
</organism>
<dbReference type="OrthoDB" id="695500at2759"/>